<dbReference type="Proteomes" id="UP000537592">
    <property type="component" value="Unassembled WGS sequence"/>
</dbReference>
<dbReference type="EMBL" id="JACICC010000003">
    <property type="protein sequence ID" value="MBB3809658.1"/>
    <property type="molecule type" value="Genomic_DNA"/>
</dbReference>
<protein>
    <submittedName>
        <fullName evidence="1">Uncharacterized protein</fullName>
    </submittedName>
</protein>
<dbReference type="RefSeq" id="WP_183752057.1">
    <property type="nucleotide sequence ID" value="NZ_JACICC010000003.1"/>
</dbReference>
<accession>A0A7W6EGU2</accession>
<keyword evidence="2" id="KW-1185">Reference proteome</keyword>
<evidence type="ECO:0000313" key="2">
    <source>
        <dbReference type="Proteomes" id="UP000537592"/>
    </source>
</evidence>
<sequence length="64" mass="7557">MTVTRILLQAPDRAAPALFILFKWHREHEFFPISRFHLIGKNFDRTAAVLRLRVPLQMFLPLQA</sequence>
<evidence type="ECO:0000313" key="1">
    <source>
        <dbReference type="EMBL" id="MBB3809658.1"/>
    </source>
</evidence>
<dbReference type="AlphaFoldDB" id="A0A7W6EGU2"/>
<proteinExistence type="predicted"/>
<comment type="caution">
    <text evidence="1">The sequence shown here is derived from an EMBL/GenBank/DDBJ whole genome shotgun (WGS) entry which is preliminary data.</text>
</comment>
<name>A0A7W6EGU2_9HYPH</name>
<gene>
    <name evidence="1" type="ORF">FHS81_001740</name>
</gene>
<organism evidence="1 2">
    <name type="scientific">Pseudochelatococcus contaminans</name>
    <dbReference type="NCBI Taxonomy" id="1538103"/>
    <lineage>
        <taxon>Bacteria</taxon>
        <taxon>Pseudomonadati</taxon>
        <taxon>Pseudomonadota</taxon>
        <taxon>Alphaproteobacteria</taxon>
        <taxon>Hyphomicrobiales</taxon>
        <taxon>Chelatococcaceae</taxon>
        <taxon>Pseudochelatococcus</taxon>
    </lineage>
</organism>
<reference evidence="1 2" key="1">
    <citation type="submission" date="2020-08" db="EMBL/GenBank/DDBJ databases">
        <title>Genomic Encyclopedia of Type Strains, Phase IV (KMG-IV): sequencing the most valuable type-strain genomes for metagenomic binning, comparative biology and taxonomic classification.</title>
        <authorList>
            <person name="Goeker M."/>
        </authorList>
    </citation>
    <scope>NUCLEOTIDE SEQUENCE [LARGE SCALE GENOMIC DNA]</scope>
    <source>
        <strain evidence="1 2">DSM 28760</strain>
    </source>
</reference>